<keyword evidence="3" id="KW-1185">Reference proteome</keyword>
<evidence type="ECO:0000256" key="1">
    <source>
        <dbReference type="SAM" id="Phobius"/>
    </source>
</evidence>
<dbReference type="KEGG" id="ome:OLMES_2620"/>
<dbReference type="RefSeq" id="WP_087461635.1">
    <property type="nucleotide sequence ID" value="NZ_CP021425.1"/>
</dbReference>
<protein>
    <submittedName>
        <fullName evidence="2">Uncharacterized protein</fullName>
    </submittedName>
</protein>
<feature type="transmembrane region" description="Helical" evidence="1">
    <location>
        <begin position="12"/>
        <end position="32"/>
    </location>
</feature>
<keyword evidence="1" id="KW-0472">Membrane</keyword>
<evidence type="ECO:0000313" key="3">
    <source>
        <dbReference type="Proteomes" id="UP000196027"/>
    </source>
</evidence>
<sequence>MTWEIFCEWLGAIGSVASIVSLGLFFWAGWTLTKFKHQLILREKTPIHFKKLSELTVKLDQARSSESESDISREILVQIRIQLKYLQKQLKDDDFSREIRKLEPLIEKYVKGHTKRQTVTELNEIFISLHIIIEEGRQIMDYMRWEL</sequence>
<dbReference type="Proteomes" id="UP000196027">
    <property type="component" value="Chromosome"/>
</dbReference>
<name>A0A1Y0I8V2_9GAMM</name>
<proteinExistence type="predicted"/>
<dbReference type="EMBL" id="CP021425">
    <property type="protein sequence ID" value="ARU56670.1"/>
    <property type="molecule type" value="Genomic_DNA"/>
</dbReference>
<keyword evidence="1" id="KW-0812">Transmembrane</keyword>
<organism evidence="2 3">
    <name type="scientific">Oleiphilus messinensis</name>
    <dbReference type="NCBI Taxonomy" id="141451"/>
    <lineage>
        <taxon>Bacteria</taxon>
        <taxon>Pseudomonadati</taxon>
        <taxon>Pseudomonadota</taxon>
        <taxon>Gammaproteobacteria</taxon>
        <taxon>Oceanospirillales</taxon>
        <taxon>Oleiphilaceae</taxon>
        <taxon>Oleiphilus</taxon>
    </lineage>
</organism>
<keyword evidence="1" id="KW-1133">Transmembrane helix</keyword>
<gene>
    <name evidence="2" type="ORF">OLMES_2620</name>
</gene>
<reference evidence="2 3" key="1">
    <citation type="submission" date="2017-05" db="EMBL/GenBank/DDBJ databases">
        <title>Genomic insights into alkan degradation activity of Oleiphilus messinensis.</title>
        <authorList>
            <person name="Kozyavkin S.A."/>
            <person name="Slesarev A.I."/>
            <person name="Golyshin P.N."/>
            <person name="Korzhenkov A."/>
            <person name="Golyshina O.N."/>
            <person name="Toshchakov S.V."/>
        </authorList>
    </citation>
    <scope>NUCLEOTIDE SEQUENCE [LARGE SCALE GENOMIC DNA]</scope>
    <source>
        <strain evidence="2 3">ME102</strain>
    </source>
</reference>
<evidence type="ECO:0000313" key="2">
    <source>
        <dbReference type="EMBL" id="ARU56670.1"/>
    </source>
</evidence>
<accession>A0A1Y0I8V2</accession>
<dbReference type="AlphaFoldDB" id="A0A1Y0I8V2"/>